<accession>A0A0F9HYN1</accession>
<protein>
    <submittedName>
        <fullName evidence="2">Uncharacterized protein</fullName>
    </submittedName>
</protein>
<dbReference type="AlphaFoldDB" id="A0A0F9HYN1"/>
<evidence type="ECO:0000256" key="1">
    <source>
        <dbReference type="SAM" id="MobiDB-lite"/>
    </source>
</evidence>
<dbReference type="EMBL" id="LAZR01013748">
    <property type="protein sequence ID" value="KKM20526.1"/>
    <property type="molecule type" value="Genomic_DNA"/>
</dbReference>
<proteinExistence type="predicted"/>
<evidence type="ECO:0000313" key="2">
    <source>
        <dbReference type="EMBL" id="KKM20526.1"/>
    </source>
</evidence>
<reference evidence="2" key="1">
    <citation type="journal article" date="2015" name="Nature">
        <title>Complex archaea that bridge the gap between prokaryotes and eukaryotes.</title>
        <authorList>
            <person name="Spang A."/>
            <person name="Saw J.H."/>
            <person name="Jorgensen S.L."/>
            <person name="Zaremba-Niedzwiedzka K."/>
            <person name="Martijn J."/>
            <person name="Lind A.E."/>
            <person name="van Eijk R."/>
            <person name="Schleper C."/>
            <person name="Guy L."/>
            <person name="Ettema T.J."/>
        </authorList>
    </citation>
    <scope>NUCLEOTIDE SEQUENCE</scope>
</reference>
<sequence length="375" mass="44070">MTNRPILMSGENVLAILDDRKSQTRRVCEELFIYSLTDDRIYGIHTGKTKGCQNEIDTETNTNITEQGLYGWLRRTNILTHEIQRFWEEGVRGLVSAKRARFRQGLQSSIALPQQQESHKIGPPSGLYGFSRDAVDKIFTGETFGWQPREQQTRKSVLGDTARKLDGQKSSRSRDSRRKTSNGKIKQLRMRTFKVGNQGWFVQSASGCPCSRNVSGWRISYSSFQINLRLWVKESFQIEQYTFRRNCVGGKYLADNKEFWTEVYQREYGLIKNRKFPLRKTSGRFMYKSLARLWLEITNIRVERVQDISKDYGKSIRAEGVPMWQPNRSRRRSTCFQLVREKFIKIWDTLYAKRGYGWEKNPWVFVISFKRIEAK</sequence>
<name>A0A0F9HYN1_9ZZZZ</name>
<organism evidence="2">
    <name type="scientific">marine sediment metagenome</name>
    <dbReference type="NCBI Taxonomy" id="412755"/>
    <lineage>
        <taxon>unclassified sequences</taxon>
        <taxon>metagenomes</taxon>
        <taxon>ecological metagenomes</taxon>
    </lineage>
</organism>
<feature type="compositionally biased region" description="Basic and acidic residues" evidence="1">
    <location>
        <begin position="161"/>
        <end position="174"/>
    </location>
</feature>
<feature type="region of interest" description="Disordered" evidence="1">
    <location>
        <begin position="150"/>
        <end position="183"/>
    </location>
</feature>
<comment type="caution">
    <text evidence="2">The sequence shown here is derived from an EMBL/GenBank/DDBJ whole genome shotgun (WGS) entry which is preliminary data.</text>
</comment>
<gene>
    <name evidence="2" type="ORF">LCGC14_1644610</name>
</gene>